<dbReference type="PROSITE" id="PS50995">
    <property type="entry name" value="HTH_MARR_2"/>
    <property type="match status" value="1"/>
</dbReference>
<evidence type="ECO:0000256" key="3">
    <source>
        <dbReference type="ARBA" id="ARBA00023163"/>
    </source>
</evidence>
<dbReference type="OrthoDB" id="3573114at2"/>
<dbReference type="InterPro" id="IPR023187">
    <property type="entry name" value="Tscrpt_reg_MarR-type_CS"/>
</dbReference>
<dbReference type="EMBL" id="RBKV01000002">
    <property type="protein sequence ID" value="RKR79785.1"/>
    <property type="molecule type" value="Genomic_DNA"/>
</dbReference>
<evidence type="ECO:0000313" key="6">
    <source>
        <dbReference type="Proteomes" id="UP000274762"/>
    </source>
</evidence>
<dbReference type="GO" id="GO:0006950">
    <property type="term" value="P:response to stress"/>
    <property type="evidence" value="ECO:0007669"/>
    <property type="project" value="TreeGrafter"/>
</dbReference>
<dbReference type="Pfam" id="PF01047">
    <property type="entry name" value="MarR"/>
    <property type="match status" value="1"/>
</dbReference>
<evidence type="ECO:0000259" key="4">
    <source>
        <dbReference type="PROSITE" id="PS50995"/>
    </source>
</evidence>
<dbReference type="InterPro" id="IPR036390">
    <property type="entry name" value="WH_DNA-bd_sf"/>
</dbReference>
<proteinExistence type="predicted"/>
<keyword evidence="1" id="KW-0805">Transcription regulation</keyword>
<dbReference type="SMART" id="SM00347">
    <property type="entry name" value="HTH_MARR"/>
    <property type="match status" value="1"/>
</dbReference>
<gene>
    <name evidence="5" type="ORF">DFJ75_4923</name>
</gene>
<dbReference type="GO" id="GO:0003700">
    <property type="term" value="F:DNA-binding transcription factor activity"/>
    <property type="evidence" value="ECO:0007669"/>
    <property type="project" value="InterPro"/>
</dbReference>
<dbReference type="Proteomes" id="UP000274762">
    <property type="component" value="Unassembled WGS sequence"/>
</dbReference>
<dbReference type="PROSITE" id="PS01117">
    <property type="entry name" value="HTH_MARR_1"/>
    <property type="match status" value="1"/>
</dbReference>
<dbReference type="AlphaFoldDB" id="A0A495ISM1"/>
<evidence type="ECO:0000256" key="1">
    <source>
        <dbReference type="ARBA" id="ARBA00023015"/>
    </source>
</evidence>
<dbReference type="GO" id="GO:0003677">
    <property type="term" value="F:DNA binding"/>
    <property type="evidence" value="ECO:0007669"/>
    <property type="project" value="UniProtKB-KW"/>
</dbReference>
<reference evidence="5 6" key="1">
    <citation type="submission" date="2018-10" db="EMBL/GenBank/DDBJ databases">
        <title>Sequencing the genomes of 1000 actinobacteria strains.</title>
        <authorList>
            <person name="Klenk H.-P."/>
        </authorList>
    </citation>
    <scope>NUCLEOTIDE SEQUENCE [LARGE SCALE GENOMIC DNA]</scope>
    <source>
        <strain evidence="5 6">DSM 44343</strain>
    </source>
</reference>
<name>A0A495ISM1_WILMA</name>
<evidence type="ECO:0000256" key="2">
    <source>
        <dbReference type="ARBA" id="ARBA00023125"/>
    </source>
</evidence>
<dbReference type="PANTHER" id="PTHR33164:SF94">
    <property type="entry name" value="TRANSCRIPTIONAL REGULATORY PROTEIN-RELATED"/>
    <property type="match status" value="1"/>
</dbReference>
<dbReference type="PANTHER" id="PTHR33164">
    <property type="entry name" value="TRANSCRIPTIONAL REGULATOR, MARR FAMILY"/>
    <property type="match status" value="1"/>
</dbReference>
<dbReference type="InterPro" id="IPR039422">
    <property type="entry name" value="MarR/SlyA-like"/>
</dbReference>
<feature type="domain" description="HTH marR-type" evidence="4">
    <location>
        <begin position="17"/>
        <end position="151"/>
    </location>
</feature>
<dbReference type="RefSeq" id="WP_023957720.1">
    <property type="nucleotide sequence ID" value="NZ_CBCRXS010000019.1"/>
</dbReference>
<comment type="caution">
    <text evidence="5">The sequence shown here is derived from an EMBL/GenBank/DDBJ whole genome shotgun (WGS) entry which is preliminary data.</text>
</comment>
<dbReference type="SUPFAM" id="SSF46785">
    <property type="entry name" value="Winged helix' DNA-binding domain"/>
    <property type="match status" value="1"/>
</dbReference>
<accession>A0A495ISM1</accession>
<organism evidence="5 6">
    <name type="scientific">Williamsia marianensis</name>
    <dbReference type="NCBI Taxonomy" id="85044"/>
    <lineage>
        <taxon>Bacteria</taxon>
        <taxon>Bacillati</taxon>
        <taxon>Actinomycetota</taxon>
        <taxon>Actinomycetes</taxon>
        <taxon>Mycobacteriales</taxon>
        <taxon>Nocardiaceae</taxon>
        <taxon>Williamsia</taxon>
    </lineage>
</organism>
<dbReference type="PRINTS" id="PR00598">
    <property type="entry name" value="HTHMARR"/>
</dbReference>
<protein>
    <submittedName>
        <fullName evidence="5">MarR family transcriptional regulator</fullName>
    </submittedName>
</protein>
<dbReference type="Gene3D" id="1.10.10.10">
    <property type="entry name" value="Winged helix-like DNA-binding domain superfamily/Winged helix DNA-binding domain"/>
    <property type="match status" value="1"/>
</dbReference>
<keyword evidence="3" id="KW-0804">Transcription</keyword>
<keyword evidence="2" id="KW-0238">DNA-binding</keyword>
<dbReference type="InterPro" id="IPR036388">
    <property type="entry name" value="WH-like_DNA-bd_sf"/>
</dbReference>
<dbReference type="InterPro" id="IPR000835">
    <property type="entry name" value="HTH_MarR-typ"/>
</dbReference>
<sequence length="164" mass="17664">MSGKKTTGGPATAAPTVNEISDAVLTASRLLVSIAARSIAEVEQQVTLPQFRVLVVLENRGTVTLNSLAQALSVEKSTMGRMVDRLVTSGLVSRTESPTSRRERNIALTDHGQKLVKTVSRRRHKEIERVVAQMAPDQRVGLVAALTAFTDAGGEPAIDQSYWV</sequence>
<evidence type="ECO:0000313" key="5">
    <source>
        <dbReference type="EMBL" id="RKR79785.1"/>
    </source>
</evidence>